<name>A0ACC3D1H3_9PEZI</name>
<dbReference type="Proteomes" id="UP001186974">
    <property type="component" value="Unassembled WGS sequence"/>
</dbReference>
<comment type="caution">
    <text evidence="1">The sequence shown here is derived from an EMBL/GenBank/DDBJ whole genome shotgun (WGS) entry which is preliminary data.</text>
</comment>
<organism evidence="1 2">
    <name type="scientific">Coniosporium uncinatum</name>
    <dbReference type="NCBI Taxonomy" id="93489"/>
    <lineage>
        <taxon>Eukaryota</taxon>
        <taxon>Fungi</taxon>
        <taxon>Dikarya</taxon>
        <taxon>Ascomycota</taxon>
        <taxon>Pezizomycotina</taxon>
        <taxon>Dothideomycetes</taxon>
        <taxon>Dothideomycetes incertae sedis</taxon>
        <taxon>Coniosporium</taxon>
    </lineage>
</organism>
<accession>A0ACC3D1H3</accession>
<evidence type="ECO:0000313" key="2">
    <source>
        <dbReference type="Proteomes" id="UP001186974"/>
    </source>
</evidence>
<protein>
    <submittedName>
        <fullName evidence="1">Uncharacterized protein</fullName>
    </submittedName>
</protein>
<gene>
    <name evidence="1" type="ORF">LTS18_008605</name>
</gene>
<keyword evidence="2" id="KW-1185">Reference proteome</keyword>
<reference evidence="1" key="1">
    <citation type="submission" date="2024-09" db="EMBL/GenBank/DDBJ databases">
        <title>Black Yeasts Isolated from many extreme environments.</title>
        <authorList>
            <person name="Coleine C."/>
            <person name="Stajich J.E."/>
            <person name="Selbmann L."/>
        </authorList>
    </citation>
    <scope>NUCLEOTIDE SEQUENCE</scope>
    <source>
        <strain evidence="1">CCFEE 5737</strain>
    </source>
</reference>
<sequence>MSMGDGFAGMSLLPVGMFVDGLFLPLLTAAFFAFLSVTFFDLRFLMDIWTVQAQERRRLERQQQATATAAPSPNRTSAPTTPAEPLTQPPLAPTPIITAAGADTLPLPATASRPRINIPGGAIPILIPSDQDLDDDDDDTPGQTTTANTNNNNNTTTQRDTTTTDIRDLYTKFYFLLVALVFISLWAASWPPPLRSFYANALACLYLSFWVPQIHRNVIRNCRKALLWRFVIGQSVLRVLPFAYFYGVRGNVLFIDTDRRALAALLAWVWLQVWILVVQDLLGPRVFVKEGWAPPAYEYHPVLRDDVEGNNLPIGFTDPESPSTSAKSPSSTAYSSTAEQPKDRGKRVYDCAICMQTLEVPVLTGDSADSSLAATTKSTAAAAAGGKMTTTAAAAAAANSVLGGIMLARRAYMVTPCRHIFHTECLEGAMRYRLSCPVCREGLPPL</sequence>
<dbReference type="EMBL" id="JAWDJW010008594">
    <property type="protein sequence ID" value="KAK3060405.1"/>
    <property type="molecule type" value="Genomic_DNA"/>
</dbReference>
<proteinExistence type="predicted"/>
<evidence type="ECO:0000313" key="1">
    <source>
        <dbReference type="EMBL" id="KAK3060405.1"/>
    </source>
</evidence>